<feature type="domain" description="HIRAN" evidence="4">
    <location>
        <begin position="28"/>
        <end position="124"/>
    </location>
</feature>
<keyword evidence="6" id="KW-1185">Reference proteome</keyword>
<dbReference type="InterPro" id="IPR014905">
    <property type="entry name" value="HIRAN"/>
</dbReference>
<comment type="caution">
    <text evidence="5">The sequence shown here is derived from an EMBL/GenBank/DDBJ whole genome shotgun (WGS) entry which is preliminary data.</text>
</comment>
<keyword evidence="1" id="KW-0479">Metal-binding</keyword>
<name>A0ABV0EEM6_9BURK</name>
<dbReference type="SMART" id="SM00910">
    <property type="entry name" value="HIRAN"/>
    <property type="match status" value="1"/>
</dbReference>
<accession>A0ABV0EEM6</accession>
<keyword evidence="2" id="KW-0378">Hydrolase</keyword>
<feature type="chain" id="PRO_5046513632" evidence="3">
    <location>
        <begin position="20"/>
        <end position="124"/>
    </location>
</feature>
<evidence type="ECO:0000256" key="3">
    <source>
        <dbReference type="SAM" id="SignalP"/>
    </source>
</evidence>
<reference evidence="5 6" key="1">
    <citation type="submission" date="2024-02" db="EMBL/GenBank/DDBJ databases">
        <title>New thermophilic sulfur-oxidizing bacteria from a hot springs of the Uzon caldera (Kamchatka, Russia).</title>
        <authorList>
            <person name="Dukat A.M."/>
            <person name="Elcheninov A.G."/>
            <person name="Frolov E.N."/>
        </authorList>
    </citation>
    <scope>NUCLEOTIDE SEQUENCE [LARGE SCALE GENOMIC DNA]</scope>
    <source>
        <strain evidence="5 6">AK1</strain>
    </source>
</reference>
<keyword evidence="3" id="KW-0732">Signal</keyword>
<feature type="signal peptide" evidence="3">
    <location>
        <begin position="1"/>
        <end position="19"/>
    </location>
</feature>
<dbReference type="Pfam" id="PF08797">
    <property type="entry name" value="HIRAN"/>
    <property type="match status" value="1"/>
</dbReference>
<dbReference type="RefSeq" id="WP_347306274.1">
    <property type="nucleotide sequence ID" value="NZ_JBAJEX010000001.1"/>
</dbReference>
<protein>
    <submittedName>
        <fullName evidence="5">HIRAN domain-containing protein</fullName>
    </submittedName>
</protein>
<evidence type="ECO:0000256" key="2">
    <source>
        <dbReference type="ARBA" id="ARBA00022801"/>
    </source>
</evidence>
<organism evidence="5 6">
    <name type="scientific">Thiobacter aerophilum</name>
    <dbReference type="NCBI Taxonomy" id="3121275"/>
    <lineage>
        <taxon>Bacteria</taxon>
        <taxon>Pseudomonadati</taxon>
        <taxon>Pseudomonadota</taxon>
        <taxon>Betaproteobacteria</taxon>
        <taxon>Burkholderiales</taxon>
        <taxon>Thiobacteraceae</taxon>
        <taxon>Thiobacter</taxon>
    </lineage>
</organism>
<evidence type="ECO:0000259" key="4">
    <source>
        <dbReference type="SMART" id="SM00910"/>
    </source>
</evidence>
<dbReference type="EMBL" id="JBAJEX010000001">
    <property type="protein sequence ID" value="MEO1765802.1"/>
    <property type="molecule type" value="Genomic_DNA"/>
</dbReference>
<sequence>MLRLVLAAAWAALVAPTLAAEVQARMVLATLPLAGFQYHAGRQVWNQLRVGDVLTLEREPDNPHDPRAVRVSWRGEMLGYVPRAGNETVARLLDQGVRLSGRITHLQPGRSHWARVQFEVVIEP</sequence>
<evidence type="ECO:0000256" key="1">
    <source>
        <dbReference type="ARBA" id="ARBA00022723"/>
    </source>
</evidence>
<evidence type="ECO:0000313" key="6">
    <source>
        <dbReference type="Proteomes" id="UP001482231"/>
    </source>
</evidence>
<proteinExistence type="predicted"/>
<dbReference type="Gene3D" id="3.30.70.2330">
    <property type="match status" value="1"/>
</dbReference>
<evidence type="ECO:0000313" key="5">
    <source>
        <dbReference type="EMBL" id="MEO1765802.1"/>
    </source>
</evidence>
<dbReference type="Proteomes" id="UP001482231">
    <property type="component" value="Unassembled WGS sequence"/>
</dbReference>
<gene>
    <name evidence="5" type="ORF">V6E02_01010</name>
</gene>